<name>A0A1R1XFA8_9FUNG</name>
<evidence type="ECO:0000313" key="1">
    <source>
        <dbReference type="EMBL" id="OMJ13317.1"/>
    </source>
</evidence>
<protein>
    <submittedName>
        <fullName evidence="1">Uncharacterized protein</fullName>
    </submittedName>
</protein>
<gene>
    <name evidence="1" type="ORF">AYI69_g9047</name>
</gene>
<dbReference type="Proteomes" id="UP000187429">
    <property type="component" value="Unassembled WGS sequence"/>
</dbReference>
<accession>A0A1R1XFA8</accession>
<feature type="non-terminal residue" evidence="1">
    <location>
        <position position="20"/>
    </location>
</feature>
<evidence type="ECO:0000313" key="2">
    <source>
        <dbReference type="Proteomes" id="UP000187429"/>
    </source>
</evidence>
<organism evidence="1 2">
    <name type="scientific">Smittium culicis</name>
    <dbReference type="NCBI Taxonomy" id="133412"/>
    <lineage>
        <taxon>Eukaryota</taxon>
        <taxon>Fungi</taxon>
        <taxon>Fungi incertae sedis</taxon>
        <taxon>Zoopagomycota</taxon>
        <taxon>Kickxellomycotina</taxon>
        <taxon>Harpellomycetes</taxon>
        <taxon>Harpellales</taxon>
        <taxon>Legeriomycetaceae</taxon>
        <taxon>Smittium</taxon>
    </lineage>
</organism>
<dbReference type="EMBL" id="LSSM01005136">
    <property type="protein sequence ID" value="OMJ13317.1"/>
    <property type="molecule type" value="Genomic_DNA"/>
</dbReference>
<proteinExistence type="predicted"/>
<sequence>MTRLPTSKDGILDELLVLRV</sequence>
<comment type="caution">
    <text evidence="1">The sequence shown here is derived from an EMBL/GenBank/DDBJ whole genome shotgun (WGS) entry which is preliminary data.</text>
</comment>
<keyword evidence="2" id="KW-1185">Reference proteome</keyword>
<reference evidence="2" key="1">
    <citation type="submission" date="2017-01" db="EMBL/GenBank/DDBJ databases">
        <authorList>
            <person name="Wang Y."/>
            <person name="White M."/>
            <person name="Kvist S."/>
            <person name="Moncalvo J.-M."/>
        </authorList>
    </citation>
    <scope>NUCLEOTIDE SEQUENCE [LARGE SCALE GENOMIC DNA]</scope>
    <source>
        <strain evidence="2">ID-206-W2</strain>
    </source>
</reference>
<dbReference type="AlphaFoldDB" id="A0A1R1XFA8"/>